<dbReference type="GeneID" id="136821264"/>
<evidence type="ECO:0000313" key="3">
    <source>
        <dbReference type="Proteomes" id="UP000594262"/>
    </source>
</evidence>
<dbReference type="EnsemblMetazoa" id="CLYHEMT008918.1">
    <property type="protein sequence ID" value="CLYHEMP008918.1"/>
    <property type="gene ID" value="CLYHEMG008918"/>
</dbReference>
<sequence length="693" mass="79561">MMESDNSTGGNESSESENEDVGSENEDVGSENESETENEEVVSETDGSESEDNEEAESENQFESDSEVEDNEQEAMHGNDYIYRQNTDTSSIQYNNSAYEDSSSESESENADYKQTIRNISSCPVKAGFSKLLSSIKAKPAKFATHGIIGKSPLPSLNIKDIGSIPLPITREQVNQMTNYLNEKECVGRNMLSFQPEGITFGNPNFISTIESIISKVKEELGCQPSDTNIEAVFQNLIVCPPGSHILYNKEVEKSTENLVKLYIQLPSISLGSKLTIWHHNKTETVQFDDKQSEFEIIYAAYHRECRVDFSPVESGYSLVLVYDMVHKSPPKISILRESESLIKKLSSALTKINHRTVKRREDDYFYNPYGWTLQHQYEPTTLQKGMDGLTGNDFALASYLQMANSKLEKKDQAIFYIGKLCRWVKDEGEVGVDGKTFIANDEPVREGTKIFGAFSFDGKIRNSNFRRISFSPSIHMCTHDNQQPLFWEDKKEKINKEEYSHSSTRERWYHRYIILCLPKHSQLELFTQKEMWYESLCFIQDEIQVSSPRFKSSIKSVIEKVSSSFFKQSRYNDLDNGPFVEQEEEGLWYPDDEPLLTMTQLLVNADDVEMAKTFLRKFYAEKIDYDEKFVDKMPKSSEQALAKLLKFFQWKDLKDIIEDIISHTQVDELFRWIDISSDCGIKEIQIKSSTFV</sequence>
<dbReference type="PANTHER" id="PTHR33099">
    <property type="entry name" value="FE2OG DIOXYGENASE DOMAIN-CONTAINING PROTEIN"/>
    <property type="match status" value="1"/>
</dbReference>
<feature type="region of interest" description="Disordered" evidence="1">
    <location>
        <begin position="1"/>
        <end position="74"/>
    </location>
</feature>
<evidence type="ECO:0000256" key="1">
    <source>
        <dbReference type="SAM" id="MobiDB-lite"/>
    </source>
</evidence>
<name>A0A7M5UCZ9_9CNID</name>
<accession>A0A7M5UCZ9</accession>
<proteinExistence type="predicted"/>
<dbReference type="Proteomes" id="UP000594262">
    <property type="component" value="Unplaced"/>
</dbReference>
<dbReference type="OrthoDB" id="124582at2759"/>
<reference evidence="2" key="1">
    <citation type="submission" date="2021-01" db="UniProtKB">
        <authorList>
            <consortium name="EnsemblMetazoa"/>
        </authorList>
    </citation>
    <scope>IDENTIFICATION</scope>
</reference>
<dbReference type="PANTHER" id="PTHR33099:SF7">
    <property type="entry name" value="MYND-TYPE DOMAIN-CONTAINING PROTEIN"/>
    <property type="match status" value="1"/>
</dbReference>
<organism evidence="2 3">
    <name type="scientific">Clytia hemisphaerica</name>
    <dbReference type="NCBI Taxonomy" id="252671"/>
    <lineage>
        <taxon>Eukaryota</taxon>
        <taxon>Metazoa</taxon>
        <taxon>Cnidaria</taxon>
        <taxon>Hydrozoa</taxon>
        <taxon>Hydroidolina</taxon>
        <taxon>Leptothecata</taxon>
        <taxon>Obeliida</taxon>
        <taxon>Clytiidae</taxon>
        <taxon>Clytia</taxon>
    </lineage>
</organism>
<dbReference type="RefSeq" id="XP_066933591.1">
    <property type="nucleotide sequence ID" value="XM_067077490.1"/>
</dbReference>
<feature type="compositionally biased region" description="Low complexity" evidence="1">
    <location>
        <begin position="1"/>
        <end position="13"/>
    </location>
</feature>
<feature type="compositionally biased region" description="Acidic residues" evidence="1">
    <location>
        <begin position="14"/>
        <end position="73"/>
    </location>
</feature>
<dbReference type="AlphaFoldDB" id="A0A7M5UCZ9"/>
<protein>
    <submittedName>
        <fullName evidence="2">Uncharacterized protein</fullName>
    </submittedName>
</protein>
<keyword evidence="3" id="KW-1185">Reference proteome</keyword>
<evidence type="ECO:0000313" key="2">
    <source>
        <dbReference type="EnsemblMetazoa" id="CLYHEMP008918.1"/>
    </source>
</evidence>